<protein>
    <submittedName>
        <fullName evidence="1">Uncharacterized protein</fullName>
    </submittedName>
</protein>
<organism evidence="1 2">
    <name type="scientific">Aspergillus taichungensis</name>
    <dbReference type="NCBI Taxonomy" id="482145"/>
    <lineage>
        <taxon>Eukaryota</taxon>
        <taxon>Fungi</taxon>
        <taxon>Dikarya</taxon>
        <taxon>Ascomycota</taxon>
        <taxon>Pezizomycotina</taxon>
        <taxon>Eurotiomycetes</taxon>
        <taxon>Eurotiomycetidae</taxon>
        <taxon>Eurotiales</taxon>
        <taxon>Aspergillaceae</taxon>
        <taxon>Aspergillus</taxon>
        <taxon>Aspergillus subgen. Circumdati</taxon>
    </lineage>
</organism>
<gene>
    <name evidence="1" type="ORF">BDW42DRAFT_57984</name>
</gene>
<proteinExistence type="predicted"/>
<dbReference type="EMBL" id="KZ559515">
    <property type="protein sequence ID" value="PLN83979.1"/>
    <property type="molecule type" value="Genomic_DNA"/>
</dbReference>
<name>A0A2J5I2I1_9EURO</name>
<reference evidence="2" key="1">
    <citation type="submission" date="2017-12" db="EMBL/GenBank/DDBJ databases">
        <authorList>
            <consortium name="DOE Joint Genome Institute"/>
            <person name="Mondo S.J."/>
            <person name="Kjaerbolling I."/>
            <person name="Vesth T.C."/>
            <person name="Frisvad J.C."/>
            <person name="Nybo J.L."/>
            <person name="Theobald S."/>
            <person name="Kuo A."/>
            <person name="Bowyer P."/>
            <person name="Matsuda Y."/>
            <person name="Lyhne E.K."/>
            <person name="Kogle M.E."/>
            <person name="Clum A."/>
            <person name="Lipzen A."/>
            <person name="Salamov A."/>
            <person name="Ngan C.Y."/>
            <person name="Daum C."/>
            <person name="Chiniquy J."/>
            <person name="Barry K."/>
            <person name="LaButti K."/>
            <person name="Haridas S."/>
            <person name="Simmons B.A."/>
            <person name="Magnuson J.K."/>
            <person name="Mortensen U.H."/>
            <person name="Larsen T.O."/>
            <person name="Grigoriev I.V."/>
            <person name="Baker S.E."/>
            <person name="Andersen M.R."/>
            <person name="Nordberg H.P."/>
            <person name="Cantor M.N."/>
            <person name="Hua S.X."/>
        </authorList>
    </citation>
    <scope>NUCLEOTIDE SEQUENCE [LARGE SCALE GENOMIC DNA]</scope>
    <source>
        <strain evidence="2">IBT 19404</strain>
    </source>
</reference>
<sequence>MSTHSPAGPGGTGMAAQTPERSGRYHHAVLIGYFCLFVCSADTPPLLCRPPNSNLPLFQRCLSVSPYQMEY</sequence>
<dbReference type="AlphaFoldDB" id="A0A2J5I2I1"/>
<keyword evidence="2" id="KW-1185">Reference proteome</keyword>
<evidence type="ECO:0000313" key="1">
    <source>
        <dbReference type="EMBL" id="PLN83979.1"/>
    </source>
</evidence>
<evidence type="ECO:0000313" key="2">
    <source>
        <dbReference type="Proteomes" id="UP000235023"/>
    </source>
</evidence>
<dbReference type="Proteomes" id="UP000235023">
    <property type="component" value="Unassembled WGS sequence"/>
</dbReference>
<accession>A0A2J5I2I1</accession>